<keyword evidence="1" id="KW-0812">Transmembrane</keyword>
<dbReference type="GeneID" id="97390380"/>
<keyword evidence="1" id="KW-0472">Membrane</keyword>
<keyword evidence="1" id="KW-1133">Transmembrane helix</keyword>
<evidence type="ECO:0000313" key="3">
    <source>
        <dbReference type="Proteomes" id="UP000095492"/>
    </source>
</evidence>
<protein>
    <submittedName>
        <fullName evidence="2">Uncharacterized protein</fullName>
    </submittedName>
</protein>
<name>A0A173SKU4_EUBRA</name>
<evidence type="ECO:0000256" key="1">
    <source>
        <dbReference type="SAM" id="Phobius"/>
    </source>
</evidence>
<evidence type="ECO:0000313" key="2">
    <source>
        <dbReference type="EMBL" id="CUM91284.1"/>
    </source>
</evidence>
<dbReference type="STRING" id="39490.ERS852448_01051"/>
<reference evidence="2 3" key="1">
    <citation type="submission" date="2015-09" db="EMBL/GenBank/DDBJ databases">
        <authorList>
            <consortium name="Pathogen Informatics"/>
        </authorList>
    </citation>
    <scope>NUCLEOTIDE SEQUENCE [LARGE SCALE GENOMIC DNA]</scope>
    <source>
        <strain evidence="2 3">2789STDY5608891</strain>
    </source>
</reference>
<feature type="transmembrane region" description="Helical" evidence="1">
    <location>
        <begin position="7"/>
        <end position="28"/>
    </location>
</feature>
<dbReference type="RefSeq" id="WP_156330956.1">
    <property type="nucleotide sequence ID" value="NZ_CP173382.1"/>
</dbReference>
<accession>A0A173SKU4</accession>
<dbReference type="Proteomes" id="UP000095492">
    <property type="component" value="Unassembled WGS sequence"/>
</dbReference>
<dbReference type="AlphaFoldDB" id="A0A173SKU4"/>
<proteinExistence type="predicted"/>
<dbReference type="EMBL" id="CYYA01000005">
    <property type="protein sequence ID" value="CUM91284.1"/>
    <property type="molecule type" value="Genomic_DNA"/>
</dbReference>
<sequence>MKRKYKQVYAILVALVIVAAAYTCRMLAMYDIGGKYPSNIRAVLF</sequence>
<gene>
    <name evidence="2" type="ORF">ERS852448_01051</name>
</gene>
<organism evidence="2 3">
    <name type="scientific">Eubacterium ramulus</name>
    <dbReference type="NCBI Taxonomy" id="39490"/>
    <lineage>
        <taxon>Bacteria</taxon>
        <taxon>Bacillati</taxon>
        <taxon>Bacillota</taxon>
        <taxon>Clostridia</taxon>
        <taxon>Eubacteriales</taxon>
        <taxon>Eubacteriaceae</taxon>
        <taxon>Eubacterium</taxon>
    </lineage>
</organism>